<feature type="signal peptide" evidence="2">
    <location>
        <begin position="1"/>
        <end position="20"/>
    </location>
</feature>
<keyword evidence="1" id="KW-1133">Transmembrane helix</keyword>
<name>A0A158CFY4_9BURK</name>
<dbReference type="EMBL" id="FCOE02000020">
    <property type="protein sequence ID" value="SAK81288.1"/>
    <property type="molecule type" value="Genomic_DNA"/>
</dbReference>
<dbReference type="OrthoDB" id="9098648at2"/>
<keyword evidence="2" id="KW-0732">Signal</keyword>
<keyword evidence="1" id="KW-0472">Membrane</keyword>
<dbReference type="RefSeq" id="WP_143328142.1">
    <property type="nucleotide sequence ID" value="NZ_FCOE02000020.1"/>
</dbReference>
<feature type="transmembrane region" description="Helical" evidence="1">
    <location>
        <begin position="180"/>
        <end position="203"/>
    </location>
</feature>
<evidence type="ECO:0000313" key="3">
    <source>
        <dbReference type="EMBL" id="SAK81288.1"/>
    </source>
</evidence>
<feature type="transmembrane region" description="Helical" evidence="1">
    <location>
        <begin position="142"/>
        <end position="160"/>
    </location>
</feature>
<accession>A0A158CFY4</accession>
<keyword evidence="1" id="KW-0812">Transmembrane</keyword>
<organism evidence="3 4">
    <name type="scientific">Caballeronia pedi</name>
    <dbReference type="NCBI Taxonomy" id="1777141"/>
    <lineage>
        <taxon>Bacteria</taxon>
        <taxon>Pseudomonadati</taxon>
        <taxon>Pseudomonadota</taxon>
        <taxon>Betaproteobacteria</taxon>
        <taxon>Burkholderiales</taxon>
        <taxon>Burkholderiaceae</taxon>
        <taxon>Caballeronia</taxon>
    </lineage>
</organism>
<feature type="transmembrane region" description="Helical" evidence="1">
    <location>
        <begin position="109"/>
        <end position="130"/>
    </location>
</feature>
<protein>
    <recommendedName>
        <fullName evidence="5">O-antigen polymerase</fullName>
    </recommendedName>
</protein>
<comment type="caution">
    <text evidence="3">The sequence shown here is derived from an EMBL/GenBank/DDBJ whole genome shotgun (WGS) entry which is preliminary data.</text>
</comment>
<feature type="transmembrane region" description="Helical" evidence="1">
    <location>
        <begin position="357"/>
        <end position="376"/>
    </location>
</feature>
<gene>
    <name evidence="3" type="ORF">AWB80_05190</name>
</gene>
<feature type="transmembrane region" description="Helical" evidence="1">
    <location>
        <begin position="258"/>
        <end position="277"/>
    </location>
</feature>
<evidence type="ECO:0000256" key="2">
    <source>
        <dbReference type="SAM" id="SignalP"/>
    </source>
</evidence>
<feature type="transmembrane region" description="Helical" evidence="1">
    <location>
        <begin position="82"/>
        <end position="103"/>
    </location>
</feature>
<dbReference type="AlphaFoldDB" id="A0A158CFY4"/>
<dbReference type="Proteomes" id="UP000054911">
    <property type="component" value="Unassembled WGS sequence"/>
</dbReference>
<keyword evidence="4" id="KW-1185">Reference proteome</keyword>
<proteinExistence type="predicted"/>
<evidence type="ECO:0008006" key="5">
    <source>
        <dbReference type="Google" id="ProtNLM"/>
    </source>
</evidence>
<dbReference type="STRING" id="1777141.AWB80_05190"/>
<feature type="transmembrane region" description="Helical" evidence="1">
    <location>
        <begin position="388"/>
        <end position="407"/>
    </location>
</feature>
<sequence length="451" mass="49242">MVTRWIFSLAVYTLFAAALAQYADQALTALASGSINVWNMGAAGMEEAGAVKYVKDASIAVIGVCWPLALSLSRFPYGTRTLVLLFFAWILCVVSVGLVPFIAGSTPLFFLAAGLRWVLLVHASFGLFLFARWLPDGVRGQTLFVAALLALGALDFYVAVRQWMLLGQDQTASFAGDRYTGLLSNAALAGMYAISLACMALILDRARLVFRLMLLAVAVAIAVSSGTRFAMISIAPVAGVMIWEMLDGRLNRNGRMLLVISALPIAACLMMGGYTHMVDAVGRGDVLANQLDEGGRLYNLGNVATQLSEANAEELLLGRGLGVGTNTAFTMLERSGVDPEQYRFNQLIDNAFVTMQFQIGAFGMLVFMTGAVAFLWRIRPRHSRYRSARYLVFLGITIGACMDINLWEQYPLVTTLFLCFGDTYWRSVRVPDQPYSQDLVRSGHAGIHRTV</sequence>
<reference evidence="3" key="1">
    <citation type="submission" date="2016-01" db="EMBL/GenBank/DDBJ databases">
        <authorList>
            <person name="Peeters C."/>
        </authorList>
    </citation>
    <scope>NUCLEOTIDE SEQUENCE [LARGE SCALE GENOMIC DNA]</scope>
    <source>
        <strain evidence="3">LMG 29323</strain>
    </source>
</reference>
<feature type="chain" id="PRO_5007622889" description="O-antigen polymerase" evidence="2">
    <location>
        <begin position="21"/>
        <end position="451"/>
    </location>
</feature>
<evidence type="ECO:0000313" key="4">
    <source>
        <dbReference type="Proteomes" id="UP000054911"/>
    </source>
</evidence>
<evidence type="ECO:0000256" key="1">
    <source>
        <dbReference type="SAM" id="Phobius"/>
    </source>
</evidence>